<feature type="domain" description="Protein kinase" evidence="6">
    <location>
        <begin position="118"/>
        <end position="407"/>
    </location>
</feature>
<dbReference type="Gene3D" id="1.10.510.10">
    <property type="entry name" value="Transferase(Phosphotransferase) domain 1"/>
    <property type="match status" value="1"/>
</dbReference>
<protein>
    <recommendedName>
        <fullName evidence="1">non-specific serine/threonine protein kinase</fullName>
        <ecNumber evidence="1">2.7.11.1</ecNumber>
    </recommendedName>
</protein>
<dbReference type="InterPro" id="IPR000719">
    <property type="entry name" value="Prot_kinase_dom"/>
</dbReference>
<evidence type="ECO:0000256" key="3">
    <source>
        <dbReference type="ARBA" id="ARBA00022840"/>
    </source>
</evidence>
<keyword evidence="7" id="KW-0418">Kinase</keyword>
<dbReference type="CDD" id="cd14016">
    <property type="entry name" value="STKc_CK1"/>
    <property type="match status" value="1"/>
</dbReference>
<dbReference type="GO" id="GO:0004674">
    <property type="term" value="F:protein serine/threonine kinase activity"/>
    <property type="evidence" value="ECO:0007669"/>
    <property type="project" value="UniProtKB-KW"/>
</dbReference>
<sequence>MELLKNYEEKLPIPEKYEKRAYWRFYYLRDGKPVEEIKKVANTNFIKFKRPHPLPTGAVIEFQSTPNTVKSTFSAWAVTPLLQNLKRTYLLSFDLPPSEVETAVPLDTLTSSPLCDEWKFMTKLGEGSFGVVYKARNIISGEEVAIKLENIKAKHTQLAYEAMVYKSLAGGVGIPFVRLYGTKRGWNYLVVELLGPSLEDVLEYCGGRLSVKTVALLGLQLVSDGTMKLPHINGEIVTSLSPKIDTVKHIHTCSLIHRDLKPENLCMGLGEKGHMVNIIDFSLAKKYRDPKTHVHIPYKENKNLTGTARYASINTHLGIESSRRDDLQCIAYTMIYLLRGRLPWQGFRVDRREHKQRVLELKQSIAVTDLCQDLPEEFVFFLTYITNLKFESEPDYEHLKNILQNLIARSGYENVIYDWMAIDSAQGDKTDVKARVDEWKKSVRAVKDVSPDYQSSAMEGGSSGKVKRKNREETPEAEHTTSKTKKNSVESVDGEKTKGEKQENGIGAKKKRLKKEEAPAPVSLKIKLKIGGKFVL</sequence>
<dbReference type="SMART" id="SM00220">
    <property type="entry name" value="S_TKc"/>
    <property type="match status" value="1"/>
</dbReference>
<evidence type="ECO:0000256" key="2">
    <source>
        <dbReference type="ARBA" id="ARBA00022741"/>
    </source>
</evidence>
<dbReference type="InterPro" id="IPR050235">
    <property type="entry name" value="CK1_Ser-Thr_kinase"/>
</dbReference>
<comment type="caution">
    <text evidence="7">The sequence shown here is derived from an EMBL/GenBank/DDBJ whole genome shotgun (WGS) entry which is preliminary data.</text>
</comment>
<dbReference type="PANTHER" id="PTHR11909">
    <property type="entry name" value="CASEIN KINASE-RELATED"/>
    <property type="match status" value="1"/>
</dbReference>
<keyword evidence="7" id="KW-0723">Serine/threonine-protein kinase</keyword>
<evidence type="ECO:0000256" key="4">
    <source>
        <dbReference type="PROSITE-ProRule" id="PRU10141"/>
    </source>
</evidence>
<dbReference type="PROSITE" id="PS50011">
    <property type="entry name" value="PROTEIN_KINASE_DOM"/>
    <property type="match status" value="1"/>
</dbReference>
<gene>
    <name evidence="7" type="primary">HRR25_9</name>
    <name evidence="7" type="ORF">HK097_011571</name>
</gene>
<dbReference type="EC" id="2.7.11.1" evidence="1"/>
<dbReference type="PROSITE" id="PS00107">
    <property type="entry name" value="PROTEIN_KINASE_ATP"/>
    <property type="match status" value="1"/>
</dbReference>
<keyword evidence="7" id="KW-0808">Transferase</keyword>
<keyword evidence="8" id="KW-1185">Reference proteome</keyword>
<feature type="compositionally biased region" description="Basic and acidic residues" evidence="5">
    <location>
        <begin position="493"/>
        <end position="503"/>
    </location>
</feature>
<dbReference type="SUPFAM" id="SSF56112">
    <property type="entry name" value="Protein kinase-like (PK-like)"/>
    <property type="match status" value="1"/>
</dbReference>
<dbReference type="GO" id="GO:0005524">
    <property type="term" value="F:ATP binding"/>
    <property type="evidence" value="ECO:0007669"/>
    <property type="project" value="UniProtKB-UniRule"/>
</dbReference>
<reference evidence="7" key="1">
    <citation type="submission" date="2020-05" db="EMBL/GenBank/DDBJ databases">
        <title>Phylogenomic resolution of chytrid fungi.</title>
        <authorList>
            <person name="Stajich J.E."/>
            <person name="Amses K."/>
            <person name="Simmons R."/>
            <person name="Seto K."/>
            <person name="Myers J."/>
            <person name="Bonds A."/>
            <person name="Quandt C.A."/>
            <person name="Barry K."/>
            <person name="Liu P."/>
            <person name="Grigoriev I."/>
            <person name="Longcore J.E."/>
            <person name="James T.Y."/>
        </authorList>
    </citation>
    <scope>NUCLEOTIDE SEQUENCE</scope>
    <source>
        <strain evidence="7">JEL0318</strain>
    </source>
</reference>
<keyword evidence="2 4" id="KW-0547">Nucleotide-binding</keyword>
<name>A0AAD5SGN2_9FUNG</name>
<evidence type="ECO:0000259" key="6">
    <source>
        <dbReference type="PROSITE" id="PS50011"/>
    </source>
</evidence>
<dbReference type="Proteomes" id="UP001212841">
    <property type="component" value="Unassembled WGS sequence"/>
</dbReference>
<proteinExistence type="predicted"/>
<organism evidence="7 8">
    <name type="scientific">Rhizophlyctis rosea</name>
    <dbReference type="NCBI Taxonomy" id="64517"/>
    <lineage>
        <taxon>Eukaryota</taxon>
        <taxon>Fungi</taxon>
        <taxon>Fungi incertae sedis</taxon>
        <taxon>Chytridiomycota</taxon>
        <taxon>Chytridiomycota incertae sedis</taxon>
        <taxon>Chytridiomycetes</taxon>
        <taxon>Rhizophlyctidales</taxon>
        <taxon>Rhizophlyctidaceae</taxon>
        <taxon>Rhizophlyctis</taxon>
    </lineage>
</organism>
<feature type="binding site" evidence="4">
    <location>
        <position position="147"/>
    </location>
    <ligand>
        <name>ATP</name>
        <dbReference type="ChEBI" id="CHEBI:30616"/>
    </ligand>
</feature>
<dbReference type="Pfam" id="PF00069">
    <property type="entry name" value="Pkinase"/>
    <property type="match status" value="1"/>
</dbReference>
<feature type="compositionally biased region" description="Basic and acidic residues" evidence="5">
    <location>
        <begin position="470"/>
        <end position="481"/>
    </location>
</feature>
<evidence type="ECO:0000256" key="1">
    <source>
        <dbReference type="ARBA" id="ARBA00012513"/>
    </source>
</evidence>
<accession>A0AAD5SGN2</accession>
<dbReference type="InterPro" id="IPR011009">
    <property type="entry name" value="Kinase-like_dom_sf"/>
</dbReference>
<dbReference type="InterPro" id="IPR008271">
    <property type="entry name" value="Ser/Thr_kinase_AS"/>
</dbReference>
<dbReference type="InterPro" id="IPR017441">
    <property type="entry name" value="Protein_kinase_ATP_BS"/>
</dbReference>
<dbReference type="AlphaFoldDB" id="A0AAD5SGN2"/>
<feature type="region of interest" description="Disordered" evidence="5">
    <location>
        <begin position="450"/>
        <end position="522"/>
    </location>
</feature>
<evidence type="ECO:0000313" key="7">
    <source>
        <dbReference type="EMBL" id="KAJ3055081.1"/>
    </source>
</evidence>
<evidence type="ECO:0000313" key="8">
    <source>
        <dbReference type="Proteomes" id="UP001212841"/>
    </source>
</evidence>
<dbReference type="EMBL" id="JADGJD010000097">
    <property type="protein sequence ID" value="KAJ3055081.1"/>
    <property type="molecule type" value="Genomic_DNA"/>
</dbReference>
<dbReference type="PROSITE" id="PS00108">
    <property type="entry name" value="PROTEIN_KINASE_ST"/>
    <property type="match status" value="1"/>
</dbReference>
<evidence type="ECO:0000256" key="5">
    <source>
        <dbReference type="SAM" id="MobiDB-lite"/>
    </source>
</evidence>
<keyword evidence="3 4" id="KW-0067">ATP-binding</keyword>